<dbReference type="PROSITE" id="PS51278">
    <property type="entry name" value="GATASE_TYPE_2"/>
    <property type="match status" value="1"/>
</dbReference>
<proteinExistence type="predicted"/>
<keyword evidence="6" id="KW-0677">Repeat</keyword>
<name>X0VX36_9ZZZZ</name>
<keyword evidence="4" id="KW-0032">Aminotransferase</keyword>
<evidence type="ECO:0000256" key="6">
    <source>
        <dbReference type="ARBA" id="ARBA00022737"/>
    </source>
</evidence>
<evidence type="ECO:0000256" key="2">
    <source>
        <dbReference type="ARBA" id="ARBA00012916"/>
    </source>
</evidence>
<evidence type="ECO:0000256" key="1">
    <source>
        <dbReference type="ARBA" id="ARBA00001031"/>
    </source>
</evidence>
<sequence length="233" mass="25676">MCGIVGFIGQELVGPVVLQRLKNLEYRGYDSAGMATIAEGKLWIRKDVGKLEEVQDKCHLDELPGFVGIGHVRWATHGNVTAVNSHPHPDCKCQIAVVHNGIIDNYRELRDRLGPRHIFTSETDTEVIPHLIEEYMETGASLEEAVVKTTQQLEGSYALLVISTADPRKIVATRKDSPLVVGMAEAGNFVASDGLCFLDKTNEVAFIDDGEVVVLTEDSIVFFNSQGRQVEKE</sequence>
<evidence type="ECO:0000256" key="7">
    <source>
        <dbReference type="ARBA" id="ARBA00022962"/>
    </source>
</evidence>
<protein>
    <recommendedName>
        <fullName evidence="3">Glutamine--fructose-6-phosphate aminotransferase [isomerizing]</fullName>
        <ecNumber evidence="2">2.6.1.16</ecNumber>
    </recommendedName>
</protein>
<reference evidence="9" key="1">
    <citation type="journal article" date="2014" name="Front. Microbiol.">
        <title>High frequency of phylogenetically diverse reductive dehalogenase-homologous genes in deep subseafloor sedimentary metagenomes.</title>
        <authorList>
            <person name="Kawai M."/>
            <person name="Futagami T."/>
            <person name="Toyoda A."/>
            <person name="Takaki Y."/>
            <person name="Nishi S."/>
            <person name="Hori S."/>
            <person name="Arai W."/>
            <person name="Tsubouchi T."/>
            <person name="Morono Y."/>
            <person name="Uchiyama I."/>
            <person name="Ito T."/>
            <person name="Fujiyama A."/>
            <person name="Inagaki F."/>
            <person name="Takami H."/>
        </authorList>
    </citation>
    <scope>NUCLEOTIDE SEQUENCE</scope>
    <source>
        <strain evidence="9">Expedition CK06-06</strain>
    </source>
</reference>
<feature type="domain" description="Glutamine amidotransferase type-2" evidence="8">
    <location>
        <begin position="2"/>
        <end position="218"/>
    </location>
</feature>
<dbReference type="GO" id="GO:0006487">
    <property type="term" value="P:protein N-linked glycosylation"/>
    <property type="evidence" value="ECO:0007669"/>
    <property type="project" value="TreeGrafter"/>
</dbReference>
<evidence type="ECO:0000313" key="9">
    <source>
        <dbReference type="EMBL" id="GAG22989.1"/>
    </source>
</evidence>
<dbReference type="GO" id="GO:0004360">
    <property type="term" value="F:glutamine-fructose-6-phosphate transaminase (isomerizing) activity"/>
    <property type="evidence" value="ECO:0007669"/>
    <property type="project" value="UniProtKB-EC"/>
</dbReference>
<dbReference type="GO" id="GO:0006047">
    <property type="term" value="P:UDP-N-acetylglucosamine metabolic process"/>
    <property type="evidence" value="ECO:0007669"/>
    <property type="project" value="TreeGrafter"/>
</dbReference>
<evidence type="ECO:0000256" key="5">
    <source>
        <dbReference type="ARBA" id="ARBA00022679"/>
    </source>
</evidence>
<evidence type="ECO:0000259" key="8">
    <source>
        <dbReference type="PROSITE" id="PS51278"/>
    </source>
</evidence>
<dbReference type="EMBL" id="BARS01039791">
    <property type="protein sequence ID" value="GAG22989.1"/>
    <property type="molecule type" value="Genomic_DNA"/>
</dbReference>
<dbReference type="FunFam" id="3.60.20.10:FF:000006">
    <property type="entry name" value="Glutamine--fructose-6-phosphate aminotransferase [isomerizing]"/>
    <property type="match status" value="1"/>
</dbReference>
<gene>
    <name evidence="9" type="ORF">S01H1_60739</name>
</gene>
<dbReference type="GO" id="GO:0006002">
    <property type="term" value="P:fructose 6-phosphate metabolic process"/>
    <property type="evidence" value="ECO:0007669"/>
    <property type="project" value="TreeGrafter"/>
</dbReference>
<comment type="catalytic activity">
    <reaction evidence="1">
        <text>D-fructose 6-phosphate + L-glutamine = D-glucosamine 6-phosphate + L-glutamate</text>
        <dbReference type="Rhea" id="RHEA:13237"/>
        <dbReference type="ChEBI" id="CHEBI:29985"/>
        <dbReference type="ChEBI" id="CHEBI:58359"/>
        <dbReference type="ChEBI" id="CHEBI:58725"/>
        <dbReference type="ChEBI" id="CHEBI:61527"/>
        <dbReference type="EC" id="2.6.1.16"/>
    </reaction>
</comment>
<evidence type="ECO:0000256" key="3">
    <source>
        <dbReference type="ARBA" id="ARBA00016090"/>
    </source>
</evidence>
<feature type="non-terminal residue" evidence="9">
    <location>
        <position position="233"/>
    </location>
</feature>
<dbReference type="EC" id="2.6.1.16" evidence="2"/>
<dbReference type="Gene3D" id="3.60.20.10">
    <property type="entry name" value="Glutamine Phosphoribosylpyrophosphate, subunit 1, domain 1"/>
    <property type="match status" value="1"/>
</dbReference>
<dbReference type="InterPro" id="IPR047084">
    <property type="entry name" value="GFAT_N"/>
</dbReference>
<dbReference type="InterPro" id="IPR017932">
    <property type="entry name" value="GATase_2_dom"/>
</dbReference>
<evidence type="ECO:0000256" key="4">
    <source>
        <dbReference type="ARBA" id="ARBA00022576"/>
    </source>
</evidence>
<dbReference type="CDD" id="cd00714">
    <property type="entry name" value="GFAT"/>
    <property type="match status" value="1"/>
</dbReference>
<dbReference type="AlphaFoldDB" id="X0VX36"/>
<keyword evidence="5" id="KW-0808">Transferase</keyword>
<dbReference type="InterPro" id="IPR029055">
    <property type="entry name" value="Ntn_hydrolases_N"/>
</dbReference>
<keyword evidence="7" id="KW-0315">Glutamine amidotransferase</keyword>
<comment type="caution">
    <text evidence="9">The sequence shown here is derived from an EMBL/GenBank/DDBJ whole genome shotgun (WGS) entry which is preliminary data.</text>
</comment>
<dbReference type="SUPFAM" id="SSF56235">
    <property type="entry name" value="N-terminal nucleophile aminohydrolases (Ntn hydrolases)"/>
    <property type="match status" value="1"/>
</dbReference>
<dbReference type="Pfam" id="PF13522">
    <property type="entry name" value="GATase_6"/>
    <property type="match status" value="1"/>
</dbReference>
<organism evidence="9">
    <name type="scientific">marine sediment metagenome</name>
    <dbReference type="NCBI Taxonomy" id="412755"/>
    <lineage>
        <taxon>unclassified sequences</taxon>
        <taxon>metagenomes</taxon>
        <taxon>ecological metagenomes</taxon>
    </lineage>
</organism>
<accession>X0VX36</accession>
<dbReference type="PANTHER" id="PTHR10937">
    <property type="entry name" value="GLUCOSAMINE--FRUCTOSE-6-PHOSPHATE AMINOTRANSFERASE, ISOMERIZING"/>
    <property type="match status" value="1"/>
</dbReference>
<dbReference type="PANTHER" id="PTHR10937:SF0">
    <property type="entry name" value="GLUTAMINE--FRUCTOSE-6-PHOSPHATE TRANSAMINASE (ISOMERIZING)"/>
    <property type="match status" value="1"/>
</dbReference>